<dbReference type="Pfam" id="PF00664">
    <property type="entry name" value="ABC_membrane"/>
    <property type="match status" value="1"/>
</dbReference>
<feature type="domain" description="ABC transmembrane type-1" evidence="9">
    <location>
        <begin position="17"/>
        <end position="299"/>
    </location>
</feature>
<keyword evidence="4" id="KW-0067">ATP-binding</keyword>
<dbReference type="InterPro" id="IPR003439">
    <property type="entry name" value="ABC_transporter-like_ATP-bd"/>
</dbReference>
<dbReference type="GO" id="GO:0034040">
    <property type="term" value="F:ATPase-coupled lipid transmembrane transporter activity"/>
    <property type="evidence" value="ECO:0007669"/>
    <property type="project" value="TreeGrafter"/>
</dbReference>
<dbReference type="InterPro" id="IPR014216">
    <property type="entry name" value="ABC_transptr_CydD"/>
</dbReference>
<dbReference type="InterPro" id="IPR011527">
    <property type="entry name" value="ABC1_TM_dom"/>
</dbReference>
<evidence type="ECO:0000256" key="7">
    <source>
        <dbReference type="SAM" id="Phobius"/>
    </source>
</evidence>
<dbReference type="InterPro" id="IPR027417">
    <property type="entry name" value="P-loop_NTPase"/>
</dbReference>
<dbReference type="InterPro" id="IPR036640">
    <property type="entry name" value="ABC1_TM_sf"/>
</dbReference>
<feature type="transmembrane region" description="Helical" evidence="7">
    <location>
        <begin position="131"/>
        <end position="150"/>
    </location>
</feature>
<dbReference type="SUPFAM" id="SSF52540">
    <property type="entry name" value="P-loop containing nucleoside triphosphate hydrolases"/>
    <property type="match status" value="1"/>
</dbReference>
<dbReference type="NCBIfam" id="TIGR02857">
    <property type="entry name" value="CydD"/>
    <property type="match status" value="1"/>
</dbReference>
<dbReference type="PANTHER" id="PTHR24221:SF614">
    <property type="entry name" value="GLUTATHIONE_L-CYSTEINE TRANSPORT SYSTEM ATP-BINDING_PERMEASE PROTEIN CYDC"/>
    <property type="match status" value="1"/>
</dbReference>
<keyword evidence="11" id="KW-1185">Reference proteome</keyword>
<dbReference type="SMART" id="SM00382">
    <property type="entry name" value="AAA"/>
    <property type="match status" value="1"/>
</dbReference>
<keyword evidence="5 7" id="KW-1133">Transmembrane helix</keyword>
<dbReference type="InterPro" id="IPR003593">
    <property type="entry name" value="AAA+_ATPase"/>
</dbReference>
<sequence length="585" mass="65665">MIDKNIFKINKIKPILIGLAGLAVLQALLIIGQAYFLAKGISNLWNGATVKSQLLNISLFFICFILRQVGQFFRDKTLDSYAYEQSKIIRQKLLKKIFSLGPNFVQKEGTGNMVTMAIEGISQIENYITIILPKITNMMIVPWIILIFVFTQDLKAGITLLIVFPIIIIFMIVLGYAARAKADKQYEGYQLLSNHFLDSLRGLETLNLLGLSKRYGKNVFNVSENYRKATMSTLKIAILSTFALDFFTTLSVAVIALFLGLRLIEGLMPLFPALTVLILAPDFFLPIRDFSNDYHATLNGGNTLKSIFAVLNLDDPINDTTNQEPVKEWSEASKIVLKGTEVSYDKAITKNALSQLNFEWQGFGKIGVVGLSGSGKSTLIKLLGGFLSSTKETHLTINDKNYRHLNQPDWQNQLFYIPQDPYIFHASLRENINFYMPEASDEEVLQAMSQAGLADLLTELPEGLETVIGEAGQMLSGGQMQRVALARAFLDSSRRVMLFDEPTAHLDIETEAELKATILPLLKDKLVFFATHRLHWMKEMDYILVMEGGQIVDQGTYEELMSKQGIYRQFVTEIEGGKPTDETSN</sequence>
<organism evidence="10 11">
    <name type="scientific">Vagococcus intermedius</name>
    <dbReference type="NCBI Taxonomy" id="2991418"/>
    <lineage>
        <taxon>Bacteria</taxon>
        <taxon>Bacillati</taxon>
        <taxon>Bacillota</taxon>
        <taxon>Bacilli</taxon>
        <taxon>Lactobacillales</taxon>
        <taxon>Enterococcaceae</taxon>
        <taxon>Vagococcus</taxon>
    </lineage>
</organism>
<evidence type="ECO:0000256" key="3">
    <source>
        <dbReference type="ARBA" id="ARBA00022741"/>
    </source>
</evidence>
<dbReference type="PROSITE" id="PS50929">
    <property type="entry name" value="ABC_TM1F"/>
    <property type="match status" value="1"/>
</dbReference>
<name>A0AAF0I7U8_9ENTE</name>
<evidence type="ECO:0000256" key="1">
    <source>
        <dbReference type="ARBA" id="ARBA00004651"/>
    </source>
</evidence>
<keyword evidence="2 7" id="KW-0812">Transmembrane</keyword>
<dbReference type="PROSITE" id="PS50893">
    <property type="entry name" value="ABC_TRANSPORTER_2"/>
    <property type="match status" value="1"/>
</dbReference>
<dbReference type="GO" id="GO:0042883">
    <property type="term" value="P:cysteine transport"/>
    <property type="evidence" value="ECO:0007669"/>
    <property type="project" value="InterPro"/>
</dbReference>
<reference evidence="10" key="1">
    <citation type="submission" date="2022-10" db="EMBL/GenBank/DDBJ databases">
        <title>Vagococcus sp. isolated from poultry meat.</title>
        <authorList>
            <person name="Johansson P."/>
            <person name="Bjorkroth J."/>
        </authorList>
    </citation>
    <scope>NUCLEOTIDE SEQUENCE</scope>
    <source>
        <strain evidence="10">STAA11</strain>
    </source>
</reference>
<dbReference type="GO" id="GO:0005524">
    <property type="term" value="F:ATP binding"/>
    <property type="evidence" value="ECO:0007669"/>
    <property type="project" value="UniProtKB-KW"/>
</dbReference>
<gene>
    <name evidence="10" type="primary">cydD</name>
    <name evidence="10" type="ORF">OL234_10280</name>
</gene>
<proteinExistence type="predicted"/>
<evidence type="ECO:0000256" key="6">
    <source>
        <dbReference type="ARBA" id="ARBA00023136"/>
    </source>
</evidence>
<dbReference type="EMBL" id="CP110232">
    <property type="protein sequence ID" value="WEG73306.1"/>
    <property type="molecule type" value="Genomic_DNA"/>
</dbReference>
<evidence type="ECO:0000259" key="9">
    <source>
        <dbReference type="PROSITE" id="PS50929"/>
    </source>
</evidence>
<evidence type="ECO:0000256" key="2">
    <source>
        <dbReference type="ARBA" id="ARBA00022692"/>
    </source>
</evidence>
<dbReference type="InterPro" id="IPR039421">
    <property type="entry name" value="Type_1_exporter"/>
</dbReference>
<dbReference type="PANTHER" id="PTHR24221">
    <property type="entry name" value="ATP-BINDING CASSETTE SUB-FAMILY B"/>
    <property type="match status" value="1"/>
</dbReference>
<feature type="transmembrane region" description="Helical" evidence="7">
    <location>
        <begin position="44"/>
        <end position="66"/>
    </location>
</feature>
<evidence type="ECO:0000259" key="8">
    <source>
        <dbReference type="PROSITE" id="PS50893"/>
    </source>
</evidence>
<feature type="transmembrane region" description="Helical" evidence="7">
    <location>
        <begin position="156"/>
        <end position="177"/>
    </location>
</feature>
<keyword evidence="6 7" id="KW-0472">Membrane</keyword>
<comment type="subcellular location">
    <subcellularLocation>
        <location evidence="1">Cell membrane</location>
        <topology evidence="1">Multi-pass membrane protein</topology>
    </subcellularLocation>
</comment>
<dbReference type="SUPFAM" id="SSF90123">
    <property type="entry name" value="ABC transporter transmembrane region"/>
    <property type="match status" value="1"/>
</dbReference>
<evidence type="ECO:0000313" key="11">
    <source>
        <dbReference type="Proteomes" id="UP001179647"/>
    </source>
</evidence>
<evidence type="ECO:0000256" key="4">
    <source>
        <dbReference type="ARBA" id="ARBA00022840"/>
    </source>
</evidence>
<dbReference type="GO" id="GO:0140359">
    <property type="term" value="F:ABC-type transporter activity"/>
    <property type="evidence" value="ECO:0007669"/>
    <property type="project" value="InterPro"/>
</dbReference>
<dbReference type="GO" id="GO:0016887">
    <property type="term" value="F:ATP hydrolysis activity"/>
    <property type="evidence" value="ECO:0007669"/>
    <property type="project" value="InterPro"/>
</dbReference>
<dbReference type="RefSeq" id="WP_275469109.1">
    <property type="nucleotide sequence ID" value="NZ_CP110232.1"/>
</dbReference>
<accession>A0AAF0I7U8</accession>
<evidence type="ECO:0000313" key="10">
    <source>
        <dbReference type="EMBL" id="WEG73306.1"/>
    </source>
</evidence>
<dbReference type="GO" id="GO:0005886">
    <property type="term" value="C:plasma membrane"/>
    <property type="evidence" value="ECO:0007669"/>
    <property type="project" value="UniProtKB-SubCell"/>
</dbReference>
<evidence type="ECO:0000256" key="5">
    <source>
        <dbReference type="ARBA" id="ARBA00022989"/>
    </source>
</evidence>
<dbReference type="AlphaFoldDB" id="A0AAF0I7U8"/>
<feature type="transmembrane region" description="Helical" evidence="7">
    <location>
        <begin position="12"/>
        <end position="38"/>
    </location>
</feature>
<dbReference type="Pfam" id="PF00005">
    <property type="entry name" value="ABC_tran"/>
    <property type="match status" value="1"/>
</dbReference>
<feature type="domain" description="ABC transporter" evidence="8">
    <location>
        <begin position="337"/>
        <end position="573"/>
    </location>
</feature>
<feature type="transmembrane region" description="Helical" evidence="7">
    <location>
        <begin position="236"/>
        <end position="261"/>
    </location>
</feature>
<dbReference type="PROSITE" id="PS00211">
    <property type="entry name" value="ABC_TRANSPORTER_1"/>
    <property type="match status" value="1"/>
</dbReference>
<protein>
    <submittedName>
        <fullName evidence="10">Thiol reductant ABC exporter subunit CydD</fullName>
    </submittedName>
</protein>
<dbReference type="Gene3D" id="3.40.50.300">
    <property type="entry name" value="P-loop containing nucleotide triphosphate hydrolases"/>
    <property type="match status" value="1"/>
</dbReference>
<dbReference type="KEGG" id="vie:OL234_10280"/>
<keyword evidence="3" id="KW-0547">Nucleotide-binding</keyword>
<dbReference type="Proteomes" id="UP001179647">
    <property type="component" value="Chromosome"/>
</dbReference>
<dbReference type="Gene3D" id="1.20.1560.10">
    <property type="entry name" value="ABC transporter type 1, transmembrane domain"/>
    <property type="match status" value="1"/>
</dbReference>
<dbReference type="CDD" id="cd18584">
    <property type="entry name" value="ABC_6TM_AarD_CydD"/>
    <property type="match status" value="1"/>
</dbReference>
<dbReference type="InterPro" id="IPR017871">
    <property type="entry name" value="ABC_transporter-like_CS"/>
</dbReference>